<gene>
    <name evidence="1" type="ORF">HMPREF9156_00674</name>
</gene>
<protein>
    <submittedName>
        <fullName evidence="1">Uncharacterized protein</fullName>
    </submittedName>
</protein>
<sequence>MDFDKNSNNNTYVIHVYYNSIAIVMQSWYTHLYVHTTDTTEQ</sequence>
<comment type="caution">
    <text evidence="1">The sequence shown here is derived from an EMBL/GenBank/DDBJ whole genome shotgun (WGS) entry which is preliminary data.</text>
</comment>
<dbReference type="AlphaFoldDB" id="J0D5H4"/>
<dbReference type="STRING" id="857290.HMPREF9156_00674"/>
<proteinExistence type="predicted"/>
<organism evidence="1 2">
    <name type="scientific">Scardovia wiggsiae F0424</name>
    <dbReference type="NCBI Taxonomy" id="857290"/>
    <lineage>
        <taxon>Bacteria</taxon>
        <taxon>Bacillati</taxon>
        <taxon>Actinomycetota</taxon>
        <taxon>Actinomycetes</taxon>
        <taxon>Bifidobacteriales</taxon>
        <taxon>Bifidobacteriaceae</taxon>
        <taxon>Scardovia</taxon>
    </lineage>
</organism>
<dbReference type="HOGENOM" id="CLU_3257677_0_0_11"/>
<accession>J0D5H4</accession>
<keyword evidence="2" id="KW-1185">Reference proteome</keyword>
<name>J0D5H4_9BIFI</name>
<evidence type="ECO:0000313" key="1">
    <source>
        <dbReference type="EMBL" id="EJD65230.1"/>
    </source>
</evidence>
<dbReference type="Proteomes" id="UP000006415">
    <property type="component" value="Unassembled WGS sequence"/>
</dbReference>
<dbReference type="EMBL" id="AGZS01000002">
    <property type="protein sequence ID" value="EJD65230.1"/>
    <property type="molecule type" value="Genomic_DNA"/>
</dbReference>
<evidence type="ECO:0000313" key="2">
    <source>
        <dbReference type="Proteomes" id="UP000006415"/>
    </source>
</evidence>
<reference evidence="1 2" key="1">
    <citation type="submission" date="2012-01" db="EMBL/GenBank/DDBJ databases">
        <title>The Genome Sequence of Scardovia wiggsiae F0424.</title>
        <authorList>
            <consortium name="The Broad Institute Genome Sequencing Platform"/>
            <person name="Earl A."/>
            <person name="Ward D."/>
            <person name="Feldgarden M."/>
            <person name="Gevers D."/>
            <person name="Izard J."/>
            <person name="Ganesan A."/>
            <person name="Baranova O.V."/>
            <person name="Blanton J.M."/>
            <person name="Tanner A.C."/>
            <person name="Mathney J."/>
            <person name="Dewhirst F.E."/>
            <person name="Young S.K."/>
            <person name="Zeng Q."/>
            <person name="Gargeya S."/>
            <person name="Fitzgerald M."/>
            <person name="Haas B."/>
            <person name="Abouelleil A."/>
            <person name="Alvarado L."/>
            <person name="Arachchi H.M."/>
            <person name="Berlin A."/>
            <person name="Chapman S.B."/>
            <person name="Gearin G."/>
            <person name="Goldberg J."/>
            <person name="Griggs A."/>
            <person name="Gujja S."/>
            <person name="Hansen M."/>
            <person name="Heiman D."/>
            <person name="Howarth C."/>
            <person name="Larimer J."/>
            <person name="Lui A."/>
            <person name="MacDonald P.J.P."/>
            <person name="McCowen C."/>
            <person name="Montmayeur A."/>
            <person name="Murphy C."/>
            <person name="Neiman D."/>
            <person name="Pearson M."/>
            <person name="Priest M."/>
            <person name="Roberts A."/>
            <person name="Saif S."/>
            <person name="Shea T."/>
            <person name="Sisk P."/>
            <person name="Stolte C."/>
            <person name="Sykes S."/>
            <person name="Wortman J."/>
            <person name="Nusbaum C."/>
            <person name="Birren B."/>
        </authorList>
    </citation>
    <scope>NUCLEOTIDE SEQUENCE [LARGE SCALE GENOMIC DNA]</scope>
    <source>
        <strain evidence="1 2">F0424</strain>
    </source>
</reference>